<dbReference type="Proteomes" id="UP000631312">
    <property type="component" value="Unassembled WGS sequence"/>
</dbReference>
<feature type="domain" description="GGDEF" evidence="2">
    <location>
        <begin position="346"/>
        <end position="476"/>
    </location>
</feature>
<keyword evidence="1" id="KW-1133">Transmembrane helix</keyword>
<evidence type="ECO:0000313" key="3">
    <source>
        <dbReference type="EMBL" id="GIE39326.1"/>
    </source>
</evidence>
<dbReference type="SMART" id="SM00267">
    <property type="entry name" value="GGDEF"/>
    <property type="match status" value="1"/>
</dbReference>
<dbReference type="InterPro" id="IPR043128">
    <property type="entry name" value="Rev_trsase/Diguanyl_cyclase"/>
</dbReference>
<evidence type="ECO:0000313" key="6">
    <source>
        <dbReference type="Proteomes" id="UP000631312"/>
    </source>
</evidence>
<comment type="caution">
    <text evidence="4">The sequence shown here is derived from an EMBL/GenBank/DDBJ whole genome shotgun (WGS) entry which is preliminary data.</text>
</comment>
<dbReference type="Pfam" id="PF00990">
    <property type="entry name" value="GGDEF"/>
    <property type="match status" value="1"/>
</dbReference>
<feature type="transmembrane region" description="Helical" evidence="1">
    <location>
        <begin position="110"/>
        <end position="129"/>
    </location>
</feature>
<dbReference type="PROSITE" id="PS50887">
    <property type="entry name" value="GGDEF"/>
    <property type="match status" value="1"/>
</dbReference>
<dbReference type="CDD" id="cd01949">
    <property type="entry name" value="GGDEF"/>
    <property type="match status" value="1"/>
</dbReference>
<dbReference type="InterPro" id="IPR052163">
    <property type="entry name" value="DGC-Regulatory_Protein"/>
</dbReference>
<gene>
    <name evidence="3" type="ORF">Alo02nite_22240</name>
    <name evidence="4" type="ORF">BJ964_001268</name>
</gene>
<sequence length="476" mass="50662">MIAIVLSLVTNDSPEPSLAAHRGFFLIDIMALACAVRAALRRDLGRWTRRAWWFIGAACVLLALDALGPEFFPTRPELGGALRLAFVPVMLAGLSCLIRGGDDRMPIHKILLDAGTVAVGAAMVMWYFVTGPALARALADTARSGPGGPDVPGGGNPLASAIAFPVGYAVLLFGVTLALMYGIDSSAQRSVRLLAGAVFCQVAAHVYLSYAMTRTGPLHGVALPFTSIAVSHFLLVAAAFEQSRAAQTQIRRRLSKSAVTLLPYASVLVGGCLLITIAVQEVDRYTRIGVTIGSVLLTFLVMFRQITVLRANHQLATTDPLTGLANRTRLNEALGLALARSARNGKAIGILLADLNGFKEINDTLGHEAGDQMLVAFAEMLRRSVLGYDVVARLGGDEFIAILHDIESATNAEAVVRRLREEMKTPVMVGDTAVRVRSAIGITIADPGESDGGALLRRADEAMYENKHLIKSGGSR</sequence>
<feature type="transmembrane region" description="Helical" evidence="1">
    <location>
        <begin position="218"/>
        <end position="240"/>
    </location>
</feature>
<feature type="transmembrane region" description="Helical" evidence="1">
    <location>
        <begin position="158"/>
        <end position="181"/>
    </location>
</feature>
<dbReference type="InterPro" id="IPR000160">
    <property type="entry name" value="GGDEF_dom"/>
</dbReference>
<evidence type="ECO:0000313" key="4">
    <source>
        <dbReference type="EMBL" id="MBB4747107.1"/>
    </source>
</evidence>
<evidence type="ECO:0000259" key="2">
    <source>
        <dbReference type="PROSITE" id="PS50887"/>
    </source>
</evidence>
<dbReference type="InterPro" id="IPR029787">
    <property type="entry name" value="Nucleotide_cyclase"/>
</dbReference>
<feature type="transmembrane region" description="Helical" evidence="1">
    <location>
        <begin position="52"/>
        <end position="72"/>
    </location>
</feature>
<dbReference type="NCBIfam" id="TIGR00254">
    <property type="entry name" value="GGDEF"/>
    <property type="match status" value="1"/>
</dbReference>
<feature type="transmembrane region" description="Helical" evidence="1">
    <location>
        <begin position="20"/>
        <end position="40"/>
    </location>
</feature>
<evidence type="ECO:0000313" key="5">
    <source>
        <dbReference type="Proteomes" id="UP000590511"/>
    </source>
</evidence>
<evidence type="ECO:0000256" key="1">
    <source>
        <dbReference type="SAM" id="Phobius"/>
    </source>
</evidence>
<dbReference type="RefSeq" id="WP_188119802.1">
    <property type="nucleotide sequence ID" value="NZ_BOMP01000033.1"/>
</dbReference>
<feature type="transmembrane region" description="Helical" evidence="1">
    <location>
        <begin position="78"/>
        <end position="98"/>
    </location>
</feature>
<dbReference type="Gene3D" id="3.30.70.270">
    <property type="match status" value="1"/>
</dbReference>
<feature type="transmembrane region" description="Helical" evidence="1">
    <location>
        <begin position="261"/>
        <end position="279"/>
    </location>
</feature>
<keyword evidence="1" id="KW-0472">Membrane</keyword>
<dbReference type="EMBL" id="JACHNC010000001">
    <property type="protein sequence ID" value="MBB4747107.1"/>
    <property type="molecule type" value="Genomic_DNA"/>
</dbReference>
<reference evidence="3 6" key="2">
    <citation type="submission" date="2021-01" db="EMBL/GenBank/DDBJ databases">
        <title>Whole genome shotgun sequence of Actinoplanes lobatus NBRC 12513.</title>
        <authorList>
            <person name="Komaki H."/>
            <person name="Tamura T."/>
        </authorList>
    </citation>
    <scope>NUCLEOTIDE SEQUENCE [LARGE SCALE GENOMIC DNA]</scope>
    <source>
        <strain evidence="3 6">NBRC 12513</strain>
    </source>
</reference>
<feature type="transmembrane region" description="Helical" evidence="1">
    <location>
        <begin position="193"/>
        <end position="212"/>
    </location>
</feature>
<protein>
    <submittedName>
        <fullName evidence="4">Diguanylate cyclase (GGDEF)-like protein</fullName>
    </submittedName>
</protein>
<name>A0A7W7MEB9_9ACTN</name>
<keyword evidence="1" id="KW-0812">Transmembrane</keyword>
<dbReference type="Proteomes" id="UP000590511">
    <property type="component" value="Unassembled WGS sequence"/>
</dbReference>
<dbReference type="PANTHER" id="PTHR46663:SF4">
    <property type="entry name" value="DIGUANYLATE CYCLASE DGCT-RELATED"/>
    <property type="match status" value="1"/>
</dbReference>
<proteinExistence type="predicted"/>
<reference evidence="4 5" key="1">
    <citation type="submission" date="2020-08" db="EMBL/GenBank/DDBJ databases">
        <title>Sequencing the genomes of 1000 actinobacteria strains.</title>
        <authorList>
            <person name="Klenk H.-P."/>
        </authorList>
    </citation>
    <scope>NUCLEOTIDE SEQUENCE [LARGE SCALE GENOMIC DNA]</scope>
    <source>
        <strain evidence="4 5">DSM 43150</strain>
    </source>
</reference>
<organism evidence="4 5">
    <name type="scientific">Actinoplanes lobatus</name>
    <dbReference type="NCBI Taxonomy" id="113568"/>
    <lineage>
        <taxon>Bacteria</taxon>
        <taxon>Bacillati</taxon>
        <taxon>Actinomycetota</taxon>
        <taxon>Actinomycetes</taxon>
        <taxon>Micromonosporales</taxon>
        <taxon>Micromonosporaceae</taxon>
        <taxon>Actinoplanes</taxon>
    </lineage>
</organism>
<dbReference type="SUPFAM" id="SSF55073">
    <property type="entry name" value="Nucleotide cyclase"/>
    <property type="match status" value="1"/>
</dbReference>
<accession>A0A7W7MEB9</accession>
<dbReference type="PANTHER" id="PTHR46663">
    <property type="entry name" value="DIGUANYLATE CYCLASE DGCT-RELATED"/>
    <property type="match status" value="1"/>
</dbReference>
<dbReference type="AlphaFoldDB" id="A0A7W7MEB9"/>
<keyword evidence="6" id="KW-1185">Reference proteome</keyword>
<feature type="transmembrane region" description="Helical" evidence="1">
    <location>
        <begin position="285"/>
        <end position="303"/>
    </location>
</feature>
<dbReference type="EMBL" id="BOMP01000033">
    <property type="protein sequence ID" value="GIE39326.1"/>
    <property type="molecule type" value="Genomic_DNA"/>
</dbReference>